<organism evidence="2 3">
    <name type="scientific">Allacma fusca</name>
    <dbReference type="NCBI Taxonomy" id="39272"/>
    <lineage>
        <taxon>Eukaryota</taxon>
        <taxon>Metazoa</taxon>
        <taxon>Ecdysozoa</taxon>
        <taxon>Arthropoda</taxon>
        <taxon>Hexapoda</taxon>
        <taxon>Collembola</taxon>
        <taxon>Symphypleona</taxon>
        <taxon>Sminthuridae</taxon>
        <taxon>Allacma</taxon>
    </lineage>
</organism>
<dbReference type="EMBL" id="CAJVCH010325118">
    <property type="protein sequence ID" value="CAG7786755.1"/>
    <property type="molecule type" value="Genomic_DNA"/>
</dbReference>
<dbReference type="OrthoDB" id="10031169at2759"/>
<dbReference type="Pfam" id="PF01433">
    <property type="entry name" value="Peptidase_M1"/>
    <property type="match status" value="1"/>
</dbReference>
<dbReference type="PANTHER" id="PTHR11533:SF294">
    <property type="entry name" value="THYROTROPIN-RELEASING HORMONE-DEGRADING ECTOENZYME"/>
    <property type="match status" value="1"/>
</dbReference>
<dbReference type="InterPro" id="IPR050344">
    <property type="entry name" value="Peptidase_M1_aminopeptidases"/>
</dbReference>
<reference evidence="2" key="1">
    <citation type="submission" date="2021-06" db="EMBL/GenBank/DDBJ databases">
        <authorList>
            <person name="Hodson N. C."/>
            <person name="Mongue J. A."/>
            <person name="Jaron S. K."/>
        </authorList>
    </citation>
    <scope>NUCLEOTIDE SEQUENCE</scope>
</reference>
<dbReference type="GO" id="GO:0008270">
    <property type="term" value="F:zinc ion binding"/>
    <property type="evidence" value="ECO:0007669"/>
    <property type="project" value="InterPro"/>
</dbReference>
<evidence type="ECO:0000313" key="3">
    <source>
        <dbReference type="Proteomes" id="UP000708208"/>
    </source>
</evidence>
<feature type="domain" description="Peptidase M1 membrane alanine aminopeptidase" evidence="1">
    <location>
        <begin position="3"/>
        <end position="179"/>
    </location>
</feature>
<dbReference type="GO" id="GO:0016020">
    <property type="term" value="C:membrane"/>
    <property type="evidence" value="ECO:0007669"/>
    <property type="project" value="TreeGrafter"/>
</dbReference>
<dbReference type="GO" id="GO:0070006">
    <property type="term" value="F:metalloaminopeptidase activity"/>
    <property type="evidence" value="ECO:0007669"/>
    <property type="project" value="TreeGrafter"/>
</dbReference>
<dbReference type="AlphaFoldDB" id="A0A8J2KHL3"/>
<dbReference type="InterPro" id="IPR014782">
    <property type="entry name" value="Peptidase_M1_dom"/>
</dbReference>
<dbReference type="PANTHER" id="PTHR11533">
    <property type="entry name" value="PROTEASE M1 ZINC METALLOPROTEASE"/>
    <property type="match status" value="1"/>
</dbReference>
<gene>
    <name evidence="2" type="ORF">AFUS01_LOCUS25309</name>
</gene>
<keyword evidence="3" id="KW-1185">Reference proteome</keyword>
<proteinExistence type="predicted"/>
<sequence>GSSLLYFPGMTPEWKRFNIASLVAHEVLHQWIGNLVSCDWWSEIWIHEGFADFFAEEAVAKLQPEFQSDVIFINSHFQRALKSDQTPNTHAVNHIFSMTKFAGLDDNESTDAFDDIAYSKGASLVRMLRNFLTEPVFKEGMRNFIKMHAYMSVNQTRLFESFNNATNLPATVAQIMDAWTFQPGFPLVRVNTKGDNSIELVQVI</sequence>
<evidence type="ECO:0000259" key="1">
    <source>
        <dbReference type="Pfam" id="PF01433"/>
    </source>
</evidence>
<protein>
    <recommendedName>
        <fullName evidence="1">Peptidase M1 membrane alanine aminopeptidase domain-containing protein</fullName>
    </recommendedName>
</protein>
<dbReference type="Proteomes" id="UP000708208">
    <property type="component" value="Unassembled WGS sequence"/>
</dbReference>
<accession>A0A8J2KHL3</accession>
<dbReference type="GO" id="GO:0006508">
    <property type="term" value="P:proteolysis"/>
    <property type="evidence" value="ECO:0007669"/>
    <property type="project" value="TreeGrafter"/>
</dbReference>
<evidence type="ECO:0000313" key="2">
    <source>
        <dbReference type="EMBL" id="CAG7786755.1"/>
    </source>
</evidence>
<dbReference type="GO" id="GO:0043171">
    <property type="term" value="P:peptide catabolic process"/>
    <property type="evidence" value="ECO:0007669"/>
    <property type="project" value="TreeGrafter"/>
</dbReference>
<dbReference type="GO" id="GO:0042277">
    <property type="term" value="F:peptide binding"/>
    <property type="evidence" value="ECO:0007669"/>
    <property type="project" value="TreeGrafter"/>
</dbReference>
<dbReference type="GO" id="GO:0005737">
    <property type="term" value="C:cytoplasm"/>
    <property type="evidence" value="ECO:0007669"/>
    <property type="project" value="TreeGrafter"/>
</dbReference>
<comment type="caution">
    <text evidence="2">The sequence shown here is derived from an EMBL/GenBank/DDBJ whole genome shotgun (WGS) entry which is preliminary data.</text>
</comment>
<name>A0A8J2KHL3_9HEXA</name>
<feature type="non-terminal residue" evidence="2">
    <location>
        <position position="1"/>
    </location>
</feature>
<dbReference type="GO" id="GO:0005615">
    <property type="term" value="C:extracellular space"/>
    <property type="evidence" value="ECO:0007669"/>
    <property type="project" value="TreeGrafter"/>
</dbReference>